<accession>A0A1T5BZL6</accession>
<dbReference type="RefSeq" id="WP_079647768.1">
    <property type="nucleotide sequence ID" value="NZ_FUYM01000003.1"/>
</dbReference>
<keyword evidence="5 9" id="KW-0812">Transmembrane</keyword>
<dbReference type="GO" id="GO:0005886">
    <property type="term" value="C:plasma membrane"/>
    <property type="evidence" value="ECO:0007669"/>
    <property type="project" value="UniProtKB-SubCell"/>
</dbReference>
<dbReference type="PANTHER" id="PTHR30433:SF2">
    <property type="entry name" value="MOTILITY PROTEIN A"/>
    <property type="match status" value="1"/>
</dbReference>
<keyword evidence="4" id="KW-1003">Cell membrane</keyword>
<organism evidence="11 12">
    <name type="scientific">Rhizorhabdus histidinilytica</name>
    <dbReference type="NCBI Taxonomy" id="439228"/>
    <lineage>
        <taxon>Bacteria</taxon>
        <taxon>Pseudomonadati</taxon>
        <taxon>Pseudomonadota</taxon>
        <taxon>Alphaproteobacteria</taxon>
        <taxon>Sphingomonadales</taxon>
        <taxon>Sphingomonadaceae</taxon>
        <taxon>Rhizorhabdus</taxon>
    </lineage>
</organism>
<evidence type="ECO:0000256" key="7">
    <source>
        <dbReference type="ARBA" id="ARBA00022989"/>
    </source>
</evidence>
<evidence type="ECO:0000313" key="11">
    <source>
        <dbReference type="EMBL" id="SKB52607.1"/>
    </source>
</evidence>
<evidence type="ECO:0000256" key="4">
    <source>
        <dbReference type="ARBA" id="ARBA00022475"/>
    </source>
</evidence>
<dbReference type="AlphaFoldDB" id="A0A1T5BZL6"/>
<dbReference type="Proteomes" id="UP000189818">
    <property type="component" value="Unassembled WGS sequence"/>
</dbReference>
<feature type="domain" description="MotA/TolQ/ExbB proton channel" evidence="10">
    <location>
        <begin position="83"/>
        <end position="194"/>
    </location>
</feature>
<dbReference type="OrthoDB" id="9806929at2"/>
<dbReference type="GO" id="GO:0071978">
    <property type="term" value="P:bacterial-type flagellum-dependent swarming motility"/>
    <property type="evidence" value="ECO:0007669"/>
    <property type="project" value="InterPro"/>
</dbReference>
<keyword evidence="3" id="KW-0813">Transport</keyword>
<dbReference type="InterPro" id="IPR000540">
    <property type="entry name" value="Flag_MotA_CS"/>
</dbReference>
<evidence type="ECO:0000256" key="1">
    <source>
        <dbReference type="ARBA" id="ARBA00004651"/>
    </source>
</evidence>
<dbReference type="PANTHER" id="PTHR30433">
    <property type="entry name" value="CHEMOTAXIS PROTEIN MOTA"/>
    <property type="match status" value="1"/>
</dbReference>
<sequence>MVLLQQIARYIDPTAIGIVFGGTLLTTAFRATRADIGRAFSSLSLLGRADPNADAAAARVSVSRIRELAEVRSLACVDRVETAQRFLLRAARELSDARGAADFVRWASADIEARRQRHQGVIGVWRAIAETAPAMGMIGTIIGLVQMFAHMEDPAAIGPAMAVAMLTTLYGVILSSAVAGPIAGRLETLSDAELAWQTAACRQLELLAREELDSLPPAIVRPNLRTVL</sequence>
<evidence type="ECO:0000256" key="8">
    <source>
        <dbReference type="ARBA" id="ARBA00023136"/>
    </source>
</evidence>
<evidence type="ECO:0000256" key="3">
    <source>
        <dbReference type="ARBA" id="ARBA00022448"/>
    </source>
</evidence>
<evidence type="ECO:0000259" key="10">
    <source>
        <dbReference type="Pfam" id="PF01618"/>
    </source>
</evidence>
<dbReference type="GO" id="GO:0006935">
    <property type="term" value="P:chemotaxis"/>
    <property type="evidence" value="ECO:0007669"/>
    <property type="project" value="InterPro"/>
</dbReference>
<evidence type="ECO:0000256" key="2">
    <source>
        <dbReference type="ARBA" id="ARBA00008038"/>
    </source>
</evidence>
<comment type="similarity">
    <text evidence="2">Belongs to the MotA family.</text>
</comment>
<comment type="subcellular location">
    <subcellularLocation>
        <location evidence="1">Cell membrane</location>
        <topology evidence="1">Multi-pass membrane protein</topology>
    </subcellularLocation>
</comment>
<evidence type="ECO:0000313" key="12">
    <source>
        <dbReference type="Proteomes" id="UP000189818"/>
    </source>
</evidence>
<feature type="transmembrane region" description="Helical" evidence="9">
    <location>
        <begin position="155"/>
        <end position="179"/>
    </location>
</feature>
<proteinExistence type="inferred from homology"/>
<gene>
    <name evidence="11" type="ORF">SAMN06295920_103426</name>
</gene>
<dbReference type="Pfam" id="PF01618">
    <property type="entry name" value="MotA_ExbB"/>
    <property type="match status" value="1"/>
</dbReference>
<feature type="transmembrane region" description="Helical" evidence="9">
    <location>
        <begin position="124"/>
        <end position="149"/>
    </location>
</feature>
<dbReference type="EMBL" id="FUYM01000003">
    <property type="protein sequence ID" value="SKB52607.1"/>
    <property type="molecule type" value="Genomic_DNA"/>
</dbReference>
<dbReference type="InterPro" id="IPR002898">
    <property type="entry name" value="MotA_ExbB_proton_chnl"/>
</dbReference>
<evidence type="ECO:0000256" key="5">
    <source>
        <dbReference type="ARBA" id="ARBA00022692"/>
    </source>
</evidence>
<protein>
    <submittedName>
        <fullName evidence="11">Chemotaxis protein MotA</fullName>
    </submittedName>
</protein>
<dbReference type="STRING" id="439228.SAMN06295920_103426"/>
<reference evidence="12" key="1">
    <citation type="submission" date="2017-02" db="EMBL/GenBank/DDBJ databases">
        <authorList>
            <person name="Varghese N."/>
            <person name="Submissions S."/>
        </authorList>
    </citation>
    <scope>NUCLEOTIDE SEQUENCE [LARGE SCALE GENOMIC DNA]</scope>
    <source>
        <strain evidence="12">UM2</strain>
    </source>
</reference>
<keyword evidence="7 9" id="KW-1133">Transmembrane helix</keyword>
<keyword evidence="8 9" id="KW-0472">Membrane</keyword>
<dbReference type="PROSITE" id="PS01307">
    <property type="entry name" value="MOTA"/>
    <property type="match status" value="1"/>
</dbReference>
<evidence type="ECO:0000256" key="6">
    <source>
        <dbReference type="ARBA" id="ARBA00022779"/>
    </source>
</evidence>
<dbReference type="InterPro" id="IPR047055">
    <property type="entry name" value="MotA-like"/>
</dbReference>
<keyword evidence="6" id="KW-0283">Flagellar rotation</keyword>
<evidence type="ECO:0000256" key="9">
    <source>
        <dbReference type="SAM" id="Phobius"/>
    </source>
</evidence>
<keyword evidence="12" id="KW-1185">Reference proteome</keyword>
<name>A0A1T5BZL6_9SPHN</name>